<evidence type="ECO:0000256" key="1">
    <source>
        <dbReference type="SAM" id="MobiDB-lite"/>
    </source>
</evidence>
<feature type="region of interest" description="Disordered" evidence="1">
    <location>
        <begin position="147"/>
        <end position="175"/>
    </location>
</feature>
<feature type="compositionally biased region" description="Basic and acidic residues" evidence="1">
    <location>
        <begin position="160"/>
        <end position="175"/>
    </location>
</feature>
<gene>
    <name evidence="2" type="ORF">C1SCF055_LOCUS3274</name>
</gene>
<accession>A0A9P1BLF9</accession>
<feature type="region of interest" description="Disordered" evidence="1">
    <location>
        <begin position="671"/>
        <end position="702"/>
    </location>
</feature>
<reference evidence="2" key="1">
    <citation type="submission" date="2022-10" db="EMBL/GenBank/DDBJ databases">
        <authorList>
            <person name="Chen Y."/>
            <person name="Dougan E. K."/>
            <person name="Chan C."/>
            <person name="Rhodes N."/>
            <person name="Thang M."/>
        </authorList>
    </citation>
    <scope>NUCLEOTIDE SEQUENCE</scope>
</reference>
<keyword evidence="5" id="KW-1185">Reference proteome</keyword>
<evidence type="ECO:0000313" key="2">
    <source>
        <dbReference type="EMBL" id="CAI3974910.1"/>
    </source>
</evidence>
<feature type="compositionally biased region" description="Polar residues" evidence="1">
    <location>
        <begin position="11"/>
        <end position="28"/>
    </location>
</feature>
<comment type="caution">
    <text evidence="2">The sequence shown here is derived from an EMBL/GenBank/DDBJ whole genome shotgun (WGS) entry which is preliminary data.</text>
</comment>
<sequence>MTDFADDNSLEDSSQAGYNAVETYQDSYANHREDDETYGDDDAAWEDDQREREIEEEVVIWYASQNIDAQTCAQEDLELVVDAVEVEISAYYNRMQAEHRGVTSPANSSNYAGGSSTMSSQERQAKVLAAKQRSHCRACGQLGRGKGFGKKGKGGKFGKAKGDYGKSRGKGGKKDKPRVVYFAVGEASGSGDGHCYMVLHSSLDDPGTPTSAEGRLDGRLDAEQQGALEAEVQRLMQLSRDEIDRRLQQELEFMPPVSKAEEPYTYAEVSLEIQHLETEECVPTGTLREEEAIRSTSVVIEADENTGYNINNEAQGEFLHVVNATLLCYKTLGSTFTQAMTSMPVAKASPGARSTTSAARSTSSVGTLRTEAGGIGGSNMITFERYKGYTFTDVYEMDAGYVQFALDERAKGSAYCTNMQRFQDYCMRRRESEGISVAYMVDDEFAVSGPEDDDVLMYLDSGCNSTCHGQYWMEKFEDATNYRPQWMSRERKNLIGIGGAALSLGIRKLYIALETLEGYNVPGIITSIEIEGSHVPLLLSLQAQQDLGMVIDLVEGTVKSRTLGCTFNAVRGRRNRLIGLRLTSGDFMDDGATIPVSLIAEADDGDREIEINGGGMQRSRQESARGSADPPSFETYNGLEDWTEDDVFPPAPQPLLETEDDEFVYVEVDVTDDEDDDVIITEDNPENAESKEEENPERRDESTQDIINELEALPDEVFDAFPDELFLPGGGDGDGSPSSPTSQRHPEEDEADCWELKDDLVIRHHFTPRKQFFNPKDAELSLPIDLNRLSSTRWTFMEYLDKEEKDTEIDESKEKPSTEGRDRVWVGTTEFRVIPIDEELKTLRMSWEDGPKKVMNRGQRKKIRAEVQDIEKEDYALWSVLGRQRPAMPRGWKALLELFAGAAVLTATFQAQGCECCQPLDIRSGWNVFDNEQRKQVEHTIERAKTPPGQFSADWGLLKDLADRPIDAAAMIICGVYFMTREIEFSGAIQHELTILPDASSCQLLLPVSKKDPNACGVVGTVECMCDLLPVCPSCYLQGYLERLSRLGKELSIDVDPMPLFPNPVGCALTKRQVNEMVRDIVKGYMPGASNEALSRGSLDTACVLLAQDTIQNLAWTL</sequence>
<protein>
    <submittedName>
        <fullName evidence="4">Copia protein</fullName>
    </submittedName>
</protein>
<proteinExistence type="predicted"/>
<feature type="region of interest" description="Disordered" evidence="1">
    <location>
        <begin position="100"/>
        <end position="125"/>
    </location>
</feature>
<feature type="compositionally biased region" description="Polar residues" evidence="1">
    <location>
        <begin position="104"/>
        <end position="122"/>
    </location>
</feature>
<dbReference type="EMBL" id="CAMXCT020000167">
    <property type="protein sequence ID" value="CAL1128285.1"/>
    <property type="molecule type" value="Genomic_DNA"/>
</dbReference>
<dbReference type="EMBL" id="CAMXCT030000167">
    <property type="protein sequence ID" value="CAL4762222.1"/>
    <property type="molecule type" value="Genomic_DNA"/>
</dbReference>
<feature type="region of interest" description="Disordered" evidence="1">
    <location>
        <begin position="605"/>
        <end position="636"/>
    </location>
</feature>
<evidence type="ECO:0000313" key="3">
    <source>
        <dbReference type="EMBL" id="CAL1128285.1"/>
    </source>
</evidence>
<organism evidence="2">
    <name type="scientific">Cladocopium goreaui</name>
    <dbReference type="NCBI Taxonomy" id="2562237"/>
    <lineage>
        <taxon>Eukaryota</taxon>
        <taxon>Sar</taxon>
        <taxon>Alveolata</taxon>
        <taxon>Dinophyceae</taxon>
        <taxon>Suessiales</taxon>
        <taxon>Symbiodiniaceae</taxon>
        <taxon>Cladocopium</taxon>
    </lineage>
</organism>
<feature type="compositionally biased region" description="Acidic residues" evidence="1">
    <location>
        <begin position="35"/>
        <end position="46"/>
    </location>
</feature>
<feature type="region of interest" description="Disordered" evidence="1">
    <location>
        <begin position="722"/>
        <end position="751"/>
    </location>
</feature>
<evidence type="ECO:0000313" key="5">
    <source>
        <dbReference type="Proteomes" id="UP001152797"/>
    </source>
</evidence>
<evidence type="ECO:0000313" key="4">
    <source>
        <dbReference type="EMBL" id="CAL4762222.1"/>
    </source>
</evidence>
<reference evidence="3" key="2">
    <citation type="submission" date="2024-04" db="EMBL/GenBank/DDBJ databases">
        <authorList>
            <person name="Chen Y."/>
            <person name="Shah S."/>
            <person name="Dougan E. K."/>
            <person name="Thang M."/>
            <person name="Chan C."/>
        </authorList>
    </citation>
    <scope>NUCLEOTIDE SEQUENCE [LARGE SCALE GENOMIC DNA]</scope>
</reference>
<dbReference type="AlphaFoldDB" id="A0A9P1BLF9"/>
<dbReference type="EMBL" id="CAMXCT010000167">
    <property type="protein sequence ID" value="CAI3974910.1"/>
    <property type="molecule type" value="Genomic_DNA"/>
</dbReference>
<name>A0A9P1BLF9_9DINO</name>
<feature type="compositionally biased region" description="Acidic residues" evidence="1">
    <location>
        <begin position="671"/>
        <end position="695"/>
    </location>
</feature>
<dbReference type="Proteomes" id="UP001152797">
    <property type="component" value="Unassembled WGS sequence"/>
</dbReference>
<feature type="compositionally biased region" description="Basic residues" evidence="1">
    <location>
        <begin position="147"/>
        <end position="159"/>
    </location>
</feature>
<feature type="region of interest" description="Disordered" evidence="1">
    <location>
        <begin position="1"/>
        <end position="51"/>
    </location>
</feature>
<feature type="compositionally biased region" description="Acidic residues" evidence="1">
    <location>
        <begin position="1"/>
        <end position="10"/>
    </location>
</feature>